<comment type="similarity">
    <text evidence="2">Belongs to the outer membrane factor (OMF) (TC 1.B.17) family.</text>
</comment>
<dbReference type="GO" id="GO:0005886">
    <property type="term" value="C:plasma membrane"/>
    <property type="evidence" value="ECO:0007669"/>
    <property type="project" value="UniProtKB-SubCell"/>
</dbReference>
<dbReference type="PRINTS" id="PR00702">
    <property type="entry name" value="ACRIFLAVINRP"/>
</dbReference>
<feature type="transmembrane region" description="Helical" evidence="10">
    <location>
        <begin position="484"/>
        <end position="507"/>
    </location>
</feature>
<dbReference type="GO" id="GO:0015562">
    <property type="term" value="F:efflux transmembrane transporter activity"/>
    <property type="evidence" value="ECO:0007669"/>
    <property type="project" value="InterPro"/>
</dbReference>
<proteinExistence type="inferred from homology"/>
<evidence type="ECO:0000313" key="11">
    <source>
        <dbReference type="EMBL" id="MCU7693779.1"/>
    </source>
</evidence>
<evidence type="ECO:0000256" key="10">
    <source>
        <dbReference type="SAM" id="Phobius"/>
    </source>
</evidence>
<feature type="transmembrane region" description="Helical" evidence="10">
    <location>
        <begin position="394"/>
        <end position="413"/>
    </location>
</feature>
<keyword evidence="6 10" id="KW-0812">Transmembrane</keyword>
<dbReference type="Gene3D" id="1.20.1640.10">
    <property type="entry name" value="Multidrug efflux transporter AcrB transmembrane domain"/>
    <property type="match status" value="2"/>
</dbReference>
<dbReference type="Gene3D" id="1.20.1600.10">
    <property type="entry name" value="Outer membrane efflux proteins (OEP)"/>
    <property type="match status" value="1"/>
</dbReference>
<dbReference type="PANTHER" id="PTHR32063:SF24">
    <property type="entry name" value="CATION EFFLUX SYSTEM (ACRB_ACRD_ACRF FAMILY)"/>
    <property type="match status" value="1"/>
</dbReference>
<feature type="coiled-coil region" evidence="9">
    <location>
        <begin position="1219"/>
        <end position="1246"/>
    </location>
</feature>
<comment type="subcellular location">
    <subcellularLocation>
        <location evidence="1">Cell membrane</location>
        <topology evidence="1">Multi-pass membrane protein</topology>
    </subcellularLocation>
</comment>
<keyword evidence="9" id="KW-0175">Coiled coil</keyword>
<comment type="caution">
    <text evidence="11">The sequence shown here is derived from an EMBL/GenBank/DDBJ whole genome shotgun (WGS) entry which is preliminary data.</text>
</comment>
<evidence type="ECO:0000256" key="3">
    <source>
        <dbReference type="ARBA" id="ARBA00010942"/>
    </source>
</evidence>
<dbReference type="PANTHER" id="PTHR32063">
    <property type="match status" value="1"/>
</dbReference>
<evidence type="ECO:0000256" key="8">
    <source>
        <dbReference type="ARBA" id="ARBA00023136"/>
    </source>
</evidence>
<accession>A0AAE3LJW4</accession>
<evidence type="ECO:0000256" key="2">
    <source>
        <dbReference type="ARBA" id="ARBA00007613"/>
    </source>
</evidence>
<dbReference type="InterPro" id="IPR027463">
    <property type="entry name" value="AcrB_DN_DC_subdom"/>
</dbReference>
<dbReference type="SUPFAM" id="SSF56954">
    <property type="entry name" value="Outer membrane efflux proteins (OEP)"/>
    <property type="match status" value="1"/>
</dbReference>
<dbReference type="Pfam" id="PF00873">
    <property type="entry name" value="ACR_tran"/>
    <property type="match status" value="1"/>
</dbReference>
<evidence type="ECO:0000256" key="1">
    <source>
        <dbReference type="ARBA" id="ARBA00004651"/>
    </source>
</evidence>
<feature type="coiled-coil region" evidence="9">
    <location>
        <begin position="1350"/>
        <end position="1377"/>
    </location>
</feature>
<dbReference type="GO" id="GO:0008324">
    <property type="term" value="F:monoatomic cation transmembrane transporter activity"/>
    <property type="evidence" value="ECO:0007669"/>
    <property type="project" value="InterPro"/>
</dbReference>
<dbReference type="Proteomes" id="UP001209317">
    <property type="component" value="Unassembled WGS sequence"/>
</dbReference>
<feature type="transmembrane region" description="Helical" evidence="10">
    <location>
        <begin position="1012"/>
        <end position="1038"/>
    </location>
</feature>
<dbReference type="GO" id="GO:0042910">
    <property type="term" value="F:xenobiotic transmembrane transporter activity"/>
    <property type="evidence" value="ECO:0007669"/>
    <property type="project" value="TreeGrafter"/>
</dbReference>
<dbReference type="Gene3D" id="3.30.70.1430">
    <property type="entry name" value="Multidrug efflux transporter AcrB pore domain"/>
    <property type="match status" value="2"/>
</dbReference>
<keyword evidence="4" id="KW-0813">Transport</keyword>
<organism evidence="11 12">
    <name type="scientific">Haoranjiania flava</name>
    <dbReference type="NCBI Taxonomy" id="1856322"/>
    <lineage>
        <taxon>Bacteria</taxon>
        <taxon>Pseudomonadati</taxon>
        <taxon>Bacteroidota</taxon>
        <taxon>Chitinophagia</taxon>
        <taxon>Chitinophagales</taxon>
        <taxon>Chitinophagaceae</taxon>
        <taxon>Haoranjiania</taxon>
    </lineage>
</organism>
<dbReference type="Gene3D" id="3.30.70.1440">
    <property type="entry name" value="Multidrug efflux transporter AcrB pore domain"/>
    <property type="match status" value="1"/>
</dbReference>
<feature type="transmembrane region" description="Helical" evidence="10">
    <location>
        <begin position="368"/>
        <end position="388"/>
    </location>
</feature>
<keyword evidence="5" id="KW-1003">Cell membrane</keyword>
<dbReference type="InterPro" id="IPR003423">
    <property type="entry name" value="OMP_efflux"/>
</dbReference>
<feature type="transmembrane region" description="Helical" evidence="10">
    <location>
        <begin position="344"/>
        <end position="361"/>
    </location>
</feature>
<protein>
    <submittedName>
        <fullName evidence="11">CusA/CzcA family heavy metal efflux RND transporter</fullName>
    </submittedName>
</protein>
<feature type="transmembrane region" description="Helical" evidence="10">
    <location>
        <begin position="1050"/>
        <end position="1068"/>
    </location>
</feature>
<gene>
    <name evidence="11" type="ORF">OD355_04525</name>
</gene>
<evidence type="ECO:0000256" key="4">
    <source>
        <dbReference type="ARBA" id="ARBA00022448"/>
    </source>
</evidence>
<dbReference type="Gene3D" id="3.30.70.1320">
    <property type="entry name" value="Multidrug efflux transporter AcrB pore domain like"/>
    <property type="match status" value="1"/>
</dbReference>
<dbReference type="Pfam" id="PF02321">
    <property type="entry name" value="OEP"/>
    <property type="match status" value="1"/>
</dbReference>
<keyword evidence="8 10" id="KW-0472">Membrane</keyword>
<sequence length="1460" mass="161717">MLNRIIEFSINNKFKVSLLVLALIVFGVYSLTKLPIDAQPDITNNQVQIITVSPALGANDIERFVSVPIELATRNIPGIIEQRSFSRFGLNIVTIVFDDNTDVYWARQQVSEKLTEVKEQIPAGMGMPSLAPVTTGLGEIYQYIIKPKKGYVDKYSLTDLRTIQDWVIRKQLIGTEGVAEVSSFGGNLKQYEVQVDPARLKSMNVTVAEVYDAVAKNNQNAGGAYIEKGPTALFIRTEGLVNNTADIENTVVKQLPDAMPVLVRDVAIVRIGKAVRYGAMTYNEEGEVAGAVVMMLKGANSNAVIRNIKERIKKIENTLPEGVEIVAFLDRTKMVNNAIDTVKTNLLEGALIVIFVLVLFLGNLRAGFVVASVIPLSMLFAFIMMNLFGVSGNLMSLGALDFGLLVDGAVIIVEAVMHRLKHSAIPGQRTIISQHEMNLKVEASSKKMMNSAVFGQIIILIVYLPILALQGIEGKMFKPMAQTVSFALIGAFILSVTYVPMMTSLLLSRKISGKDNFADKMIALLYKWYKPVLTWTLKIPKLIVAVSIVVFAASIYLLTILGGEFIPQLEEGDFAVSAVALTGSSLDNTTAMVQKASGVLKRKFPEVNMVVGKIGSSEVPTDPMPMEAADLMVILKDKKEWTSAKTFPELAEKMSEELKNVPGLSVGFQFPVQMRFNELMTGSRQDVVCKIFGENLDTLSAYADRIGKLIRTIHGAKDLYVETVSGVQQVVIRYNRQALANYGVTIEDVNKSVSTAYAGSVAGVVFEEDKRFDLVLRMDNSLRKDASNISNLQINTAGGMQIPLNLVADISVEDGPYQIQREDAQRRITVGFNVRGRDVESVVKELQDKSSDKIKLPVGYSITFGGQYENLNHASQRLAIALPVALALIFLMLFFAFKKIKYCLLIFTAIPLSTVGGILALWIRGMPFSISAGVGFIALFGVAVLNGIVLVSEVNRLKNSYNDFTESNILKAIYEGTEKRMRPVLMTAFVASLGFLPMALSTGAGGEVQRPLATVVIGGLITSTMLTLFELPALYLLMERLRKNKINTRPVVGVSVILLCSVFGFSHANAQALQRISLHQALSAASNQSLQLGPTQKNILYREAMLNTARIIDPMTVSAEAGNVNSPAFDTKFSVSQSLSLPVIYKRENTLLEKQLQAARLQLTLDKALLAKEVKSTYVQVQYLNAKKQLMQRINNIVADYRKVAQLRYEKGETNLLEKTSLESQMASLQMQLAQLDIDLHTYRKNLGILMHTDGLFEPADSLNVNNHYFSEETILQHPYLQVVAYEKEIAKGQADVERSKLLPGIFFGYNNQSITGWYETKDKTSTYNDASKRFHSVEAGIHIPIFTKAQRAKIRAMELMQDVADANLELAKMQLLKEWTLRYNDLERSKSELEYYRSTGLPHAETIIRTANANYRNGEINYIEWSTLFHSAISILNDYVDAMKRYNDALTGLEYLSTK</sequence>
<reference evidence="11" key="1">
    <citation type="submission" date="2022-10" db="EMBL/GenBank/DDBJ databases">
        <authorList>
            <person name="Kim H.S."/>
            <person name="Kim J.-S."/>
            <person name="Suh M.K."/>
            <person name="Eom M.K."/>
            <person name="Lee J.-S."/>
        </authorList>
    </citation>
    <scope>NUCLEOTIDE SEQUENCE</scope>
    <source>
        <strain evidence="11">LIP-5</strain>
    </source>
</reference>
<keyword evidence="12" id="KW-1185">Reference proteome</keyword>
<evidence type="ECO:0000256" key="5">
    <source>
        <dbReference type="ARBA" id="ARBA00022475"/>
    </source>
</evidence>
<evidence type="ECO:0000256" key="9">
    <source>
        <dbReference type="SAM" id="Coils"/>
    </source>
</evidence>
<dbReference type="RefSeq" id="WP_263037266.1">
    <property type="nucleotide sequence ID" value="NZ_JAOTPL010000004.1"/>
</dbReference>
<feature type="transmembrane region" description="Helical" evidence="10">
    <location>
        <begin position="904"/>
        <end position="923"/>
    </location>
</feature>
<evidence type="ECO:0000256" key="7">
    <source>
        <dbReference type="ARBA" id="ARBA00022989"/>
    </source>
</evidence>
<dbReference type="EMBL" id="JAOTPL010000004">
    <property type="protein sequence ID" value="MCU7693779.1"/>
    <property type="molecule type" value="Genomic_DNA"/>
</dbReference>
<dbReference type="InterPro" id="IPR001036">
    <property type="entry name" value="Acrflvin-R"/>
</dbReference>
<dbReference type="NCBIfam" id="TIGR00914">
    <property type="entry name" value="2A0601"/>
    <property type="match status" value="1"/>
</dbReference>
<feature type="transmembrane region" description="Helical" evidence="10">
    <location>
        <begin position="929"/>
        <end position="951"/>
    </location>
</feature>
<dbReference type="SUPFAM" id="SSF82866">
    <property type="entry name" value="Multidrug efflux transporter AcrB transmembrane domain"/>
    <property type="match status" value="2"/>
</dbReference>
<comment type="similarity">
    <text evidence="3">Belongs to the resistance-nodulation-cell division (RND) (TC 2.A.6) family.</text>
</comment>
<feature type="transmembrane region" description="Helical" evidence="10">
    <location>
        <begin position="983"/>
        <end position="1000"/>
    </location>
</feature>
<feature type="transmembrane region" description="Helical" evidence="10">
    <location>
        <begin position="878"/>
        <end position="897"/>
    </location>
</feature>
<dbReference type="SUPFAM" id="SSF82693">
    <property type="entry name" value="Multidrug efflux transporter AcrB pore domain, PN1, PN2, PC1 and PC2 subdomains"/>
    <property type="match status" value="2"/>
</dbReference>
<dbReference type="InterPro" id="IPR004763">
    <property type="entry name" value="CusA-like"/>
</dbReference>
<keyword evidence="7 10" id="KW-1133">Transmembrane helix</keyword>
<feature type="transmembrane region" description="Helical" evidence="10">
    <location>
        <begin position="453"/>
        <end position="472"/>
    </location>
</feature>
<feature type="transmembrane region" description="Helical" evidence="10">
    <location>
        <begin position="542"/>
        <end position="561"/>
    </location>
</feature>
<dbReference type="Gene3D" id="3.30.2090.10">
    <property type="entry name" value="Multidrug efflux transporter AcrB TolC docking domain, DN and DC subdomains"/>
    <property type="match status" value="2"/>
</dbReference>
<evidence type="ECO:0000256" key="6">
    <source>
        <dbReference type="ARBA" id="ARBA00022692"/>
    </source>
</evidence>
<evidence type="ECO:0000313" key="12">
    <source>
        <dbReference type="Proteomes" id="UP001209317"/>
    </source>
</evidence>
<name>A0AAE3LJW4_9BACT</name>
<dbReference type="SUPFAM" id="SSF82714">
    <property type="entry name" value="Multidrug efflux transporter AcrB TolC docking domain, DN and DC subdomains"/>
    <property type="match status" value="2"/>
</dbReference>